<protein>
    <recommendedName>
        <fullName evidence="2">CobQ/CobB/MinD/ParA nucleotide binding domain-containing protein</fullName>
    </recommendedName>
</protein>
<feature type="region of interest" description="Disordered" evidence="1">
    <location>
        <begin position="1"/>
        <end position="63"/>
    </location>
</feature>
<dbReference type="Gene3D" id="3.40.50.300">
    <property type="entry name" value="P-loop containing nucleotide triphosphate hydrolases"/>
    <property type="match status" value="1"/>
</dbReference>
<feature type="domain" description="CobQ/CobB/MinD/ParA nucleotide binding" evidence="2">
    <location>
        <begin position="112"/>
        <end position="150"/>
    </location>
</feature>
<dbReference type="InterPro" id="IPR050625">
    <property type="entry name" value="ParA/MinD_ATPase"/>
</dbReference>
<comment type="caution">
    <text evidence="3">The sequence shown here is derived from an EMBL/GenBank/DDBJ whole genome shotgun (WGS) entry which is preliminary data.</text>
</comment>
<proteinExistence type="predicted"/>
<accession>A0ABV4ULW4</accession>
<dbReference type="SUPFAM" id="SSF52540">
    <property type="entry name" value="P-loop containing nucleoside triphosphate hydrolases"/>
    <property type="match status" value="1"/>
</dbReference>
<gene>
    <name evidence="3" type="ORF">ACETWP_05965</name>
</gene>
<evidence type="ECO:0000313" key="3">
    <source>
        <dbReference type="EMBL" id="MFB0834129.1"/>
    </source>
</evidence>
<dbReference type="Proteomes" id="UP001575652">
    <property type="component" value="Unassembled WGS sequence"/>
</dbReference>
<organism evidence="3 4">
    <name type="scientific">Arthrobacter halodurans</name>
    <dbReference type="NCBI Taxonomy" id="516699"/>
    <lineage>
        <taxon>Bacteria</taxon>
        <taxon>Bacillati</taxon>
        <taxon>Actinomycetota</taxon>
        <taxon>Actinomycetes</taxon>
        <taxon>Micrococcales</taxon>
        <taxon>Micrococcaceae</taxon>
        <taxon>Arthrobacter</taxon>
    </lineage>
</organism>
<dbReference type="InterPro" id="IPR002586">
    <property type="entry name" value="CobQ/CobB/MinD/ParA_Nub-bd_dom"/>
</dbReference>
<reference evidence="3 4" key="1">
    <citation type="submission" date="2024-09" db="EMBL/GenBank/DDBJ databases">
        <authorList>
            <person name="Salinas-Garcia M.A."/>
            <person name="Prieme A."/>
        </authorList>
    </citation>
    <scope>NUCLEOTIDE SEQUENCE [LARGE SCALE GENOMIC DNA]</scope>
    <source>
        <strain evidence="3 4">DSM 21081</strain>
    </source>
</reference>
<evidence type="ECO:0000259" key="2">
    <source>
        <dbReference type="Pfam" id="PF01656"/>
    </source>
</evidence>
<dbReference type="PANTHER" id="PTHR43384">
    <property type="entry name" value="SEPTUM SITE-DETERMINING PROTEIN MIND HOMOLOG, CHLOROPLASTIC-RELATED"/>
    <property type="match status" value="1"/>
</dbReference>
<dbReference type="RefSeq" id="WP_373971295.1">
    <property type="nucleotide sequence ID" value="NZ_JBHDLJ010000003.1"/>
</dbReference>
<feature type="compositionally biased region" description="Low complexity" evidence="1">
    <location>
        <begin position="39"/>
        <end position="61"/>
    </location>
</feature>
<feature type="compositionally biased region" description="Low complexity" evidence="1">
    <location>
        <begin position="1"/>
        <end position="23"/>
    </location>
</feature>
<dbReference type="EMBL" id="JBHDLJ010000003">
    <property type="protein sequence ID" value="MFB0834129.1"/>
    <property type="molecule type" value="Genomic_DNA"/>
</dbReference>
<dbReference type="Pfam" id="PF01656">
    <property type="entry name" value="CbiA"/>
    <property type="match status" value="1"/>
</dbReference>
<dbReference type="PANTHER" id="PTHR43384:SF14">
    <property type="entry name" value="ESX-1 SECRETION-ASSOCIATED PROTEIN ESPI"/>
    <property type="match status" value="1"/>
</dbReference>
<sequence length="353" mass="36194">MTNQPQTPRAAARPPADPWAATPVADPWAPAEPGSPLVLGSPNEPGSPNGLGSPNGVGSPLEGDRRRLAAASDSRGGLARVLRALFTADRTPEVMAERAAQAQAPVATGRRIAVVSTRGGAGKTTVAALLGRLFSAVRPDTIAVLDLDPGHGSLGLRLGTDAAPAIDDLVDRTTGGTLPTASELSGMLGHAAPNLFATGPRARERAAGAAALREACSAVSRYFPVTLLDCPTGFEAPATQAALADCHAAVFAVPATLSGLDDALAQLARWRRDPRLAPIPLVVVVMQQDRASALGAPQQAARLARLGFDAYALGYDRHLAAGADVALPRLAPRHRVTAATIAAKALELANGRR</sequence>
<name>A0ABV4ULW4_9MICC</name>
<evidence type="ECO:0000256" key="1">
    <source>
        <dbReference type="SAM" id="MobiDB-lite"/>
    </source>
</evidence>
<keyword evidence="4" id="KW-1185">Reference proteome</keyword>
<evidence type="ECO:0000313" key="4">
    <source>
        <dbReference type="Proteomes" id="UP001575652"/>
    </source>
</evidence>
<dbReference type="InterPro" id="IPR027417">
    <property type="entry name" value="P-loop_NTPase"/>
</dbReference>